<dbReference type="SUPFAM" id="SSF53383">
    <property type="entry name" value="PLP-dependent transferases"/>
    <property type="match status" value="1"/>
</dbReference>
<dbReference type="Pfam" id="PF01276">
    <property type="entry name" value="OKR_DC_1"/>
    <property type="match status" value="1"/>
</dbReference>
<protein>
    <submittedName>
        <fullName evidence="7">Aminotransferase class I/II-fold pyridoxal phosphate-dependent enzyme</fullName>
    </submittedName>
</protein>
<keyword evidence="4" id="KW-0663">Pyridoxal phosphate</keyword>
<dbReference type="InterPro" id="IPR000310">
    <property type="entry name" value="Orn/Lys/Arg_deCO2ase_major_dom"/>
</dbReference>
<proteinExistence type="inferred from homology"/>
<evidence type="ECO:0000256" key="2">
    <source>
        <dbReference type="ARBA" id="ARBA00010671"/>
    </source>
</evidence>
<name>A0A9Q8FPT0_9STAP</name>
<accession>A0A9Q8FPT0</accession>
<sequence length="504" mass="56336">MIKPYDLKTFIPVDNDLHQQTPLFDALKLYEEQDVISFDVPGHKRGLDPETALHYYGSSTLRHDVNSMPQLDNYDNPKGVIKDAQNLMADFYLADEAHFLVNGTTEGIQAMIFSVCQPGDKLILPRNVHKSVLNAMALADVTPIYVLPEFDTEFGIAHNLSVKSVTDTIEQHPDARALFIMNPTYFGAVSDLKTIVDLAHAHDMPVLVDEAHGAHFRCSPELPISSMEAGADLAATSLHKTGGSFTQSSVLLVKGNRVDPHKVKSVINMLTSTSASYLLMSSLDIARRHLALNGQERFRKLMPHVRHFKEAVTRIPGFHMVDGDEFRSVYSQNLDETKLTIYVDSTINLSGFEIYKLLRSDYHIQMELAEPNVVMGIVSAADNLYVLERLQEALADISRKHHDASREVHAPVLKQLAIPEQGMGLREVLYAEKHAVAIEDALGEICAESLMIYPPGIPILMAGERISQAVIDYWQFINNQPIIKIGTENSNQVYIINRKEEKSL</sequence>
<dbReference type="CDD" id="cd00615">
    <property type="entry name" value="Orn_deC_like"/>
    <property type="match status" value="1"/>
</dbReference>
<evidence type="ECO:0000256" key="3">
    <source>
        <dbReference type="ARBA" id="ARBA00022793"/>
    </source>
</evidence>
<dbReference type="Proteomes" id="UP000295280">
    <property type="component" value="Unassembled WGS sequence"/>
</dbReference>
<dbReference type="GO" id="GO:0008483">
    <property type="term" value="F:transaminase activity"/>
    <property type="evidence" value="ECO:0007669"/>
    <property type="project" value="UniProtKB-KW"/>
</dbReference>
<keyword evidence="3" id="KW-0210">Decarboxylase</keyword>
<dbReference type="AlphaFoldDB" id="A0A9Q8FPT0"/>
<comment type="caution">
    <text evidence="7">The sequence shown here is derived from an EMBL/GenBank/DDBJ whole genome shotgun (WGS) entry which is preliminary data.</text>
</comment>
<keyword evidence="7" id="KW-0808">Transferase</keyword>
<evidence type="ECO:0000313" key="8">
    <source>
        <dbReference type="Proteomes" id="UP000295280"/>
    </source>
</evidence>
<dbReference type="PANTHER" id="PTHR43277:SF4">
    <property type="entry name" value="ARGININE DECARBOXYLASE"/>
    <property type="match status" value="1"/>
</dbReference>
<dbReference type="InterPro" id="IPR015424">
    <property type="entry name" value="PyrdxlP-dep_Trfase"/>
</dbReference>
<feature type="domain" description="Orn/Lys/Arg decarboxylases family 1 pyridoxal-P attachment site" evidence="6">
    <location>
        <begin position="235"/>
        <end position="249"/>
    </location>
</feature>
<evidence type="ECO:0000256" key="1">
    <source>
        <dbReference type="ARBA" id="ARBA00001933"/>
    </source>
</evidence>
<dbReference type="InterPro" id="IPR008286">
    <property type="entry name" value="Prn/Lys/Arg_de-COase_C"/>
</dbReference>
<dbReference type="Pfam" id="PF03711">
    <property type="entry name" value="OKR_DC_1_C"/>
    <property type="match status" value="1"/>
</dbReference>
<dbReference type="InterPro" id="IPR052357">
    <property type="entry name" value="Orn_Lys_Arg_decarboxylase-I"/>
</dbReference>
<keyword evidence="7" id="KW-0032">Aminotransferase</keyword>
<organism evidence="7 8">
    <name type="scientific">Macrococcus carouselicus</name>
    <dbReference type="NCBI Taxonomy" id="69969"/>
    <lineage>
        <taxon>Bacteria</taxon>
        <taxon>Bacillati</taxon>
        <taxon>Bacillota</taxon>
        <taxon>Bacilli</taxon>
        <taxon>Bacillales</taxon>
        <taxon>Staphylococcaceae</taxon>
        <taxon>Macrococcus</taxon>
    </lineage>
</organism>
<gene>
    <name evidence="7" type="ORF">ERX40_09155</name>
</gene>
<dbReference type="InterPro" id="IPR036633">
    <property type="entry name" value="Prn/Lys/Arg_de-COase_C_sf"/>
</dbReference>
<evidence type="ECO:0000256" key="5">
    <source>
        <dbReference type="ARBA" id="ARBA00023239"/>
    </source>
</evidence>
<comment type="cofactor">
    <cofactor evidence="1">
        <name>pyridoxal 5'-phosphate</name>
        <dbReference type="ChEBI" id="CHEBI:597326"/>
    </cofactor>
</comment>
<dbReference type="InterPro" id="IPR015421">
    <property type="entry name" value="PyrdxlP-dep_Trfase_major"/>
</dbReference>
<dbReference type="RefSeq" id="WP_133418195.1">
    <property type="nucleotide sequence ID" value="NZ_SCWD01000004.1"/>
</dbReference>
<dbReference type="Gene3D" id="3.90.100.10">
    <property type="entry name" value="Orn/Lys/Arg decarboxylase, C-terminal domain"/>
    <property type="match status" value="1"/>
</dbReference>
<keyword evidence="8" id="KW-1185">Reference proteome</keyword>
<dbReference type="GO" id="GO:0016831">
    <property type="term" value="F:carboxy-lyase activity"/>
    <property type="evidence" value="ECO:0007669"/>
    <property type="project" value="UniProtKB-KW"/>
</dbReference>
<comment type="similarity">
    <text evidence="2">Belongs to the Orn/Lys/Arg decarboxylase class-I family.</text>
</comment>
<dbReference type="Gene3D" id="3.40.640.10">
    <property type="entry name" value="Type I PLP-dependent aspartate aminotransferase-like (Major domain)"/>
    <property type="match status" value="1"/>
</dbReference>
<dbReference type="PANTHER" id="PTHR43277">
    <property type="entry name" value="ARGININE DECARBOXYLASE"/>
    <property type="match status" value="1"/>
</dbReference>
<evidence type="ECO:0000259" key="6">
    <source>
        <dbReference type="PROSITE" id="PS00703"/>
    </source>
</evidence>
<dbReference type="EMBL" id="SCWD01000004">
    <property type="protein sequence ID" value="TDM00699.1"/>
    <property type="molecule type" value="Genomic_DNA"/>
</dbReference>
<dbReference type="SUPFAM" id="SSF55904">
    <property type="entry name" value="Ornithine decarboxylase C-terminal domain"/>
    <property type="match status" value="1"/>
</dbReference>
<dbReference type="OrthoDB" id="9815233at2"/>
<evidence type="ECO:0000313" key="7">
    <source>
        <dbReference type="EMBL" id="TDM00699.1"/>
    </source>
</evidence>
<dbReference type="PROSITE" id="PS00703">
    <property type="entry name" value="OKR_DC_1"/>
    <property type="match status" value="1"/>
</dbReference>
<reference evidence="7 8" key="1">
    <citation type="submission" date="2019-01" db="EMBL/GenBank/DDBJ databases">
        <title>Draft genome sequences of the type strains of six Macrococcus species.</title>
        <authorList>
            <person name="Mazhar S."/>
            <person name="Altermann E."/>
            <person name="Hill C."/>
            <person name="Mcauliffe O."/>
        </authorList>
    </citation>
    <scope>NUCLEOTIDE SEQUENCE [LARGE SCALE GENOMIC DNA]</scope>
    <source>
        <strain evidence="7 8">ATCC 51828</strain>
    </source>
</reference>
<evidence type="ECO:0000256" key="4">
    <source>
        <dbReference type="ARBA" id="ARBA00022898"/>
    </source>
</evidence>
<keyword evidence="5" id="KW-0456">Lyase</keyword>